<feature type="transmembrane region" description="Helical" evidence="1">
    <location>
        <begin position="232"/>
        <end position="251"/>
    </location>
</feature>
<evidence type="ECO:0000256" key="1">
    <source>
        <dbReference type="SAM" id="Phobius"/>
    </source>
</evidence>
<feature type="transmembrane region" description="Helical" evidence="1">
    <location>
        <begin position="76"/>
        <end position="96"/>
    </location>
</feature>
<keyword evidence="1" id="KW-1133">Transmembrane helix</keyword>
<evidence type="ECO:0000313" key="2">
    <source>
        <dbReference type="EMBL" id="SIO46196.1"/>
    </source>
</evidence>
<keyword evidence="1" id="KW-0472">Membrane</keyword>
<dbReference type="AlphaFoldDB" id="A0A1N6JQ95"/>
<feature type="transmembrane region" description="Helical" evidence="1">
    <location>
        <begin position="102"/>
        <end position="122"/>
    </location>
</feature>
<dbReference type="Pfam" id="PF03988">
    <property type="entry name" value="DUF347"/>
    <property type="match status" value="4"/>
</dbReference>
<sequence length="262" mass="28013">MKPHTASLVRHAVSKVPEVTLGFWAIKVAATTLGETGGDWVSMSLNLGYLVGSAIFLVLFIGLVCAQVQARAFHRFLYWATIVATTTLGTTLADFADRSLGVGYPGGAAIVMALLIVSLAIWYRSEGTVSVESIVTGKAEWFYWITILFSQTLGTALGDWVAGEDRGGLGIGYEYGAMLFGAGLVVVAALYFWTRVSRTALFWSAFVLTRPLGATLGDFLDKPAAQGGLQISRLYASAILLAVIVVCVVLIPQRSARRDPAV</sequence>
<proteinExistence type="predicted"/>
<dbReference type="InterPro" id="IPR007136">
    <property type="entry name" value="DUF347"/>
</dbReference>
<feature type="transmembrane region" description="Helical" evidence="1">
    <location>
        <begin position="200"/>
        <end position="220"/>
    </location>
</feature>
<dbReference type="OrthoDB" id="9794709at2"/>
<evidence type="ECO:0000313" key="3">
    <source>
        <dbReference type="Proteomes" id="UP000185151"/>
    </source>
</evidence>
<keyword evidence="3" id="KW-1185">Reference proteome</keyword>
<dbReference type="Proteomes" id="UP000185151">
    <property type="component" value="Unassembled WGS sequence"/>
</dbReference>
<feature type="transmembrane region" description="Helical" evidence="1">
    <location>
        <begin position="175"/>
        <end position="193"/>
    </location>
</feature>
<feature type="transmembrane region" description="Helical" evidence="1">
    <location>
        <begin position="47"/>
        <end position="64"/>
    </location>
</feature>
<accession>A0A1N6JQ95</accession>
<protein>
    <submittedName>
        <fullName evidence="2">Uncharacterized membrane-anchored protein</fullName>
    </submittedName>
</protein>
<keyword evidence="1" id="KW-0812">Transmembrane</keyword>
<dbReference type="RefSeq" id="WP_074296744.1">
    <property type="nucleotide sequence ID" value="NZ_FSRU01000001.1"/>
</dbReference>
<name>A0A1N6JQ95_9BURK</name>
<feature type="transmembrane region" description="Helical" evidence="1">
    <location>
        <begin position="142"/>
        <end position="163"/>
    </location>
</feature>
<organism evidence="2 3">
    <name type="scientific">Paraburkholderia phenazinium</name>
    <dbReference type="NCBI Taxonomy" id="60549"/>
    <lineage>
        <taxon>Bacteria</taxon>
        <taxon>Pseudomonadati</taxon>
        <taxon>Pseudomonadota</taxon>
        <taxon>Betaproteobacteria</taxon>
        <taxon>Burkholderiales</taxon>
        <taxon>Burkholderiaceae</taxon>
        <taxon>Paraburkholderia</taxon>
    </lineage>
</organism>
<gene>
    <name evidence="2" type="ORF">SAMN05444165_3410</name>
</gene>
<dbReference type="EMBL" id="FSRU01000001">
    <property type="protein sequence ID" value="SIO46196.1"/>
    <property type="molecule type" value="Genomic_DNA"/>
</dbReference>
<reference evidence="2 3" key="1">
    <citation type="submission" date="2016-11" db="EMBL/GenBank/DDBJ databases">
        <authorList>
            <person name="Jaros S."/>
            <person name="Januszkiewicz K."/>
            <person name="Wedrychowicz H."/>
        </authorList>
    </citation>
    <scope>NUCLEOTIDE SEQUENCE [LARGE SCALE GENOMIC DNA]</scope>
    <source>
        <strain evidence="2 3">GAS95</strain>
    </source>
</reference>